<protein>
    <submittedName>
        <fullName evidence="1">Uncharacterized protein</fullName>
    </submittedName>
</protein>
<comment type="caution">
    <text evidence="1">The sequence shown here is derived from an EMBL/GenBank/DDBJ whole genome shotgun (WGS) entry which is preliminary data.</text>
</comment>
<proteinExistence type="predicted"/>
<dbReference type="EMBL" id="LGRX02034747">
    <property type="protein sequence ID" value="KAK3236974.1"/>
    <property type="molecule type" value="Genomic_DNA"/>
</dbReference>
<accession>A0AAE0BJT4</accession>
<name>A0AAE0BJT4_9CHLO</name>
<evidence type="ECO:0000313" key="2">
    <source>
        <dbReference type="Proteomes" id="UP001190700"/>
    </source>
</evidence>
<dbReference type="AlphaFoldDB" id="A0AAE0BJT4"/>
<keyword evidence="2" id="KW-1185">Reference proteome</keyword>
<gene>
    <name evidence="1" type="ORF">CYMTET_52922</name>
</gene>
<dbReference type="Proteomes" id="UP001190700">
    <property type="component" value="Unassembled WGS sequence"/>
</dbReference>
<sequence length="204" mass="22217">MVFALGAIQAPGLASWSPAQWCDFAARHHRASARWVVNCTAEHFIEAVVEHAAPEDLDRLMVIYHPSTKPKSHWGPFTRLKSSGTSATLLRFTPIVQFLDKVDVAAKASSEPSAHPRCEVNVLSVSTACVPSWIPGAVIVSALLCWLPVPDGGCNSSHIRLLRRRLEENACLEIQQHRRTAGSLELADLCPQVAGALLLGLWAD</sequence>
<evidence type="ECO:0000313" key="1">
    <source>
        <dbReference type="EMBL" id="KAK3236974.1"/>
    </source>
</evidence>
<organism evidence="1 2">
    <name type="scientific">Cymbomonas tetramitiformis</name>
    <dbReference type="NCBI Taxonomy" id="36881"/>
    <lineage>
        <taxon>Eukaryota</taxon>
        <taxon>Viridiplantae</taxon>
        <taxon>Chlorophyta</taxon>
        <taxon>Pyramimonadophyceae</taxon>
        <taxon>Pyramimonadales</taxon>
        <taxon>Pyramimonadaceae</taxon>
        <taxon>Cymbomonas</taxon>
    </lineage>
</organism>
<reference evidence="1 2" key="1">
    <citation type="journal article" date="2015" name="Genome Biol. Evol.">
        <title>Comparative Genomics of a Bacterivorous Green Alga Reveals Evolutionary Causalities and Consequences of Phago-Mixotrophic Mode of Nutrition.</title>
        <authorList>
            <person name="Burns J.A."/>
            <person name="Paasch A."/>
            <person name="Narechania A."/>
            <person name="Kim E."/>
        </authorList>
    </citation>
    <scope>NUCLEOTIDE SEQUENCE [LARGE SCALE GENOMIC DNA]</scope>
    <source>
        <strain evidence="1 2">PLY_AMNH</strain>
    </source>
</reference>